<gene>
    <name evidence="4" type="ORF">EDC57_0202</name>
</gene>
<dbReference type="Gene3D" id="1.10.1130.10">
    <property type="entry name" value="Flavocytochrome C3, Chain A"/>
    <property type="match status" value="1"/>
</dbReference>
<comment type="caution">
    <text evidence="4">The sequence shown here is derived from an EMBL/GenBank/DDBJ whole genome shotgun (WGS) entry which is preliminary data.</text>
</comment>
<dbReference type="RefSeq" id="WP_211331847.1">
    <property type="nucleotide sequence ID" value="NZ_RJVI01000001.1"/>
</dbReference>
<feature type="signal peptide" evidence="2">
    <location>
        <begin position="1"/>
        <end position="29"/>
    </location>
</feature>
<dbReference type="Proteomes" id="UP000276634">
    <property type="component" value="Unassembled WGS sequence"/>
</dbReference>
<name>A0A3N1Y664_9GAMM</name>
<evidence type="ECO:0000259" key="3">
    <source>
        <dbReference type="Pfam" id="PF09699"/>
    </source>
</evidence>
<evidence type="ECO:0000313" key="4">
    <source>
        <dbReference type="EMBL" id="ROR34306.1"/>
    </source>
</evidence>
<feature type="domain" description="Doubled CXXCH motif" evidence="3">
    <location>
        <begin position="266"/>
        <end position="306"/>
    </location>
</feature>
<keyword evidence="5" id="KW-1185">Reference proteome</keyword>
<sequence>MRTGRRNVVVVAAAAAVLVAAGIARGATAFTNQGGIVNTRHNLAQSTIPAKNAMDPYRNDYGEVCVYCHTPHGSNSRLDAPLWNRTFNGNTYTTYDTLGTATLTSDVQQPGINSLTCLSCHDGTVAVDSIINMPGSGRYSATQETSQDGAFLDAWAGSGIGTASALHWTLNADTSKGFAEDSSCLVCHSTSGFVPSAPFDVFAIGTDLTNDHPVGIALPASRIGVDFFDPSGSFRGMRFYDKDGDGRPDSNEVRFYPDGSGTVRVECASCHDPHGVPSTGNFGDTINPTFLRVNNQGSQLCLTCHNF</sequence>
<accession>A0A3N1Y664</accession>
<dbReference type="SUPFAM" id="SSF48695">
    <property type="entry name" value="Multiheme cytochromes"/>
    <property type="match status" value="1"/>
</dbReference>
<evidence type="ECO:0000256" key="1">
    <source>
        <dbReference type="ARBA" id="ARBA00022729"/>
    </source>
</evidence>
<dbReference type="Pfam" id="PF09699">
    <property type="entry name" value="Paired_CXXCH_1"/>
    <property type="match status" value="1"/>
</dbReference>
<dbReference type="PANTHER" id="PTHR35038">
    <property type="entry name" value="DISSIMILATORY SULFITE REDUCTASE SIRA"/>
    <property type="match status" value="1"/>
</dbReference>
<dbReference type="GO" id="GO:0016491">
    <property type="term" value="F:oxidoreductase activity"/>
    <property type="evidence" value="ECO:0007669"/>
    <property type="project" value="TreeGrafter"/>
</dbReference>
<dbReference type="InterPro" id="IPR051829">
    <property type="entry name" value="Multiheme_Cytochr_ET"/>
</dbReference>
<dbReference type="PROSITE" id="PS51318">
    <property type="entry name" value="TAT"/>
    <property type="match status" value="1"/>
</dbReference>
<evidence type="ECO:0000313" key="5">
    <source>
        <dbReference type="Proteomes" id="UP000276634"/>
    </source>
</evidence>
<feature type="chain" id="PRO_5017990308" evidence="2">
    <location>
        <begin position="30"/>
        <end position="307"/>
    </location>
</feature>
<reference evidence="4 5" key="1">
    <citation type="submission" date="2018-11" db="EMBL/GenBank/DDBJ databases">
        <title>Genomic Encyclopedia of Type Strains, Phase IV (KMG-IV): sequencing the most valuable type-strain genomes for metagenomic binning, comparative biology and taxonomic classification.</title>
        <authorList>
            <person name="Goeker M."/>
        </authorList>
    </citation>
    <scope>NUCLEOTIDE SEQUENCE [LARGE SCALE GENOMIC DNA]</scope>
    <source>
        <strain evidence="4 5">DSM 100275</strain>
    </source>
</reference>
<dbReference type="InterPro" id="IPR036280">
    <property type="entry name" value="Multihaem_cyt_sf"/>
</dbReference>
<dbReference type="EMBL" id="RJVI01000001">
    <property type="protein sequence ID" value="ROR34306.1"/>
    <property type="molecule type" value="Genomic_DNA"/>
</dbReference>
<proteinExistence type="predicted"/>
<evidence type="ECO:0000256" key="2">
    <source>
        <dbReference type="SAM" id="SignalP"/>
    </source>
</evidence>
<keyword evidence="1 2" id="KW-0732">Signal</keyword>
<protein>
    <submittedName>
        <fullName evidence="4">Doubled CXXCH motif protein</fullName>
    </submittedName>
</protein>
<dbReference type="AlphaFoldDB" id="A0A3N1Y664"/>
<organism evidence="4 5">
    <name type="scientific">Inmirania thermothiophila</name>
    <dbReference type="NCBI Taxonomy" id="1750597"/>
    <lineage>
        <taxon>Bacteria</taxon>
        <taxon>Pseudomonadati</taxon>
        <taxon>Pseudomonadota</taxon>
        <taxon>Gammaproteobacteria</taxon>
        <taxon>Chromatiales</taxon>
        <taxon>Ectothiorhodospiraceae</taxon>
        <taxon>Inmirania</taxon>
    </lineage>
</organism>
<dbReference type="PANTHER" id="PTHR35038:SF6">
    <property type="entry name" value="SURFACE LOCALIZED DECAHEME CYTOCHROME C LIPOPROTEIN"/>
    <property type="match status" value="1"/>
</dbReference>
<dbReference type="InterPro" id="IPR010177">
    <property type="entry name" value="Paired_CXXCH_1"/>
</dbReference>
<dbReference type="InterPro" id="IPR006311">
    <property type="entry name" value="TAT_signal"/>
</dbReference>